<feature type="compositionally biased region" description="Basic residues" evidence="1">
    <location>
        <begin position="30"/>
        <end position="39"/>
    </location>
</feature>
<gene>
    <name evidence="2" type="ORF">PFDG_04934</name>
</gene>
<accession>A0A0L7M940</accession>
<evidence type="ECO:0000313" key="3">
    <source>
        <dbReference type="Proteomes" id="UP000054282"/>
    </source>
</evidence>
<proteinExistence type="predicted"/>
<organism evidence="2 3">
    <name type="scientific">Plasmodium falciparum (isolate Dd2)</name>
    <dbReference type="NCBI Taxonomy" id="57267"/>
    <lineage>
        <taxon>Eukaryota</taxon>
        <taxon>Sar</taxon>
        <taxon>Alveolata</taxon>
        <taxon>Apicomplexa</taxon>
        <taxon>Aconoidasida</taxon>
        <taxon>Haemosporida</taxon>
        <taxon>Plasmodiidae</taxon>
        <taxon>Plasmodium</taxon>
        <taxon>Plasmodium (Laverania)</taxon>
    </lineage>
</organism>
<name>A0A0L7M940_PLAF4</name>
<dbReference type="AlphaFoldDB" id="A0A0L7M940"/>
<dbReference type="Proteomes" id="UP000054282">
    <property type="component" value="Unassembled WGS sequence"/>
</dbReference>
<dbReference type="EMBL" id="GG702332">
    <property type="protein sequence ID" value="KOB89384.1"/>
    <property type="molecule type" value="Genomic_DNA"/>
</dbReference>
<sequence>MMREILDMNPNKKNKKKNKMLKNNNNNNNKNKKNKRNNKRSGCTKMFRFFKKIGLNIPYRTQNLSGSVPVFEVFFYKAYGFISYELLSRRLRKTLSPHSHC</sequence>
<dbReference type="KEGG" id="pfd:PFDG_04934"/>
<reference evidence="3" key="2">
    <citation type="submission" date="2006-09" db="EMBL/GenBank/DDBJ databases">
        <title>The genome sequence of Plasmodium falciparum Dd2.</title>
        <authorList>
            <consortium name="The Broad Institute Genome Sequencing Platform"/>
            <person name="Birren B."/>
            <person name="Lander E."/>
            <person name="Galagan J."/>
            <person name="Nusbaum C."/>
            <person name="Devon K."/>
            <person name="Henn M."/>
            <person name="Jaffe D."/>
            <person name="Butler J."/>
            <person name="Alvarez P."/>
            <person name="Gnerre S."/>
            <person name="Grabherr M."/>
            <person name="Kleber M."/>
            <person name="Mauceli E."/>
            <person name="Brockman W."/>
            <person name="MacCallum I.A."/>
            <person name="Rounsley S."/>
            <person name="Young S."/>
            <person name="LaButti K."/>
            <person name="Pushparaj V."/>
            <person name="DeCaprio D."/>
            <person name="Crawford M."/>
            <person name="Koehrsen M."/>
            <person name="Engels R."/>
            <person name="Montgomery P."/>
            <person name="Pearson M."/>
            <person name="Howarth C."/>
            <person name="Larson L."/>
            <person name="Luoma S."/>
            <person name="White J."/>
            <person name="Kodira C."/>
            <person name="Zeng Q."/>
            <person name="O'Leary S."/>
            <person name="Yandava C."/>
            <person name="Alvarado L."/>
            <person name="Wirth D."/>
            <person name="Volkman S."/>
            <person name="Hartl D."/>
        </authorList>
    </citation>
    <scope>NUCLEOTIDE SEQUENCE [LARGE SCALE GENOMIC DNA]</scope>
</reference>
<feature type="region of interest" description="Disordered" evidence="1">
    <location>
        <begin position="1"/>
        <end position="42"/>
    </location>
</feature>
<evidence type="ECO:0000256" key="1">
    <source>
        <dbReference type="SAM" id="MobiDB-lite"/>
    </source>
</evidence>
<evidence type="ECO:0000313" key="2">
    <source>
        <dbReference type="EMBL" id="KOB89384.1"/>
    </source>
</evidence>
<protein>
    <submittedName>
        <fullName evidence="2">Uncharacterized protein</fullName>
    </submittedName>
</protein>
<reference evidence="3" key="1">
    <citation type="submission" date="2006-09" db="EMBL/GenBank/DDBJ databases">
        <title>Annotation of Plasmodium falciparum Dd2.</title>
        <authorList>
            <consortium name="The Broad Institute Genome Sequencing Platform"/>
            <person name="Volkman S.K."/>
            <person name="Neafsey D.E."/>
            <person name="Dash A.P."/>
            <person name="Chitnis C.E."/>
            <person name="Hartl D.L."/>
            <person name="Young S.K."/>
            <person name="Zeng Q."/>
            <person name="Koehrsen M."/>
            <person name="Alvarado L."/>
            <person name="Berlin A."/>
            <person name="Borenstein D."/>
            <person name="Chapman S.B."/>
            <person name="Chen Z."/>
            <person name="Engels R."/>
            <person name="Freedman E."/>
            <person name="Gellesch M."/>
            <person name="Goldberg J."/>
            <person name="Griggs A."/>
            <person name="Gujja S."/>
            <person name="Heilman E.R."/>
            <person name="Heiman D.I."/>
            <person name="Howarth C."/>
            <person name="Jen D."/>
            <person name="Larson L."/>
            <person name="Mehta T."/>
            <person name="Neiman D."/>
            <person name="Park D."/>
            <person name="Pearson M."/>
            <person name="Roberts A."/>
            <person name="Saif S."/>
            <person name="Shea T."/>
            <person name="Shenoy N."/>
            <person name="Sisk P."/>
            <person name="Stolte C."/>
            <person name="Sykes S."/>
            <person name="Walk T."/>
            <person name="White J."/>
            <person name="Yandava C."/>
            <person name="Haas B."/>
            <person name="Henn M.R."/>
            <person name="Nusbaum C."/>
            <person name="Birren B."/>
        </authorList>
    </citation>
    <scope>NUCLEOTIDE SEQUENCE [LARGE SCALE GENOMIC DNA]</scope>
</reference>